<gene>
    <name evidence="3" type="ORF">B7H23_09985</name>
</gene>
<keyword evidence="1" id="KW-0472">Membrane</keyword>
<accession>A0A231UY77</accession>
<evidence type="ECO:0000256" key="1">
    <source>
        <dbReference type="SAM" id="Phobius"/>
    </source>
</evidence>
<keyword evidence="1" id="KW-1133">Transmembrane helix</keyword>
<dbReference type="PANTHER" id="PTHR22911:SF103">
    <property type="entry name" value="BLR2811 PROTEIN"/>
    <property type="match status" value="1"/>
</dbReference>
<dbReference type="InterPro" id="IPR000620">
    <property type="entry name" value="EamA_dom"/>
</dbReference>
<proteinExistence type="predicted"/>
<feature type="transmembrane region" description="Helical" evidence="1">
    <location>
        <begin position="12"/>
        <end position="30"/>
    </location>
</feature>
<feature type="transmembrane region" description="Helical" evidence="1">
    <location>
        <begin position="189"/>
        <end position="209"/>
    </location>
</feature>
<protein>
    <submittedName>
        <fullName evidence="3">Multidrug transporter</fullName>
    </submittedName>
</protein>
<dbReference type="EMBL" id="NBYO01000002">
    <property type="protein sequence ID" value="OXT00903.1"/>
    <property type="molecule type" value="Genomic_DNA"/>
</dbReference>
<dbReference type="InterPro" id="IPR037185">
    <property type="entry name" value="EmrE-like"/>
</dbReference>
<feature type="transmembrane region" description="Helical" evidence="1">
    <location>
        <begin position="42"/>
        <end position="66"/>
    </location>
</feature>
<dbReference type="Pfam" id="PF00892">
    <property type="entry name" value="EamA"/>
    <property type="match status" value="2"/>
</dbReference>
<feature type="domain" description="EamA" evidence="2">
    <location>
        <begin position="158"/>
        <end position="284"/>
    </location>
</feature>
<feature type="transmembrane region" description="Helical" evidence="1">
    <location>
        <begin position="78"/>
        <end position="98"/>
    </location>
</feature>
<name>A0A231UY77_9HYPH</name>
<feature type="transmembrane region" description="Helical" evidence="1">
    <location>
        <begin position="215"/>
        <end position="232"/>
    </location>
</feature>
<keyword evidence="4" id="KW-1185">Reference proteome</keyword>
<evidence type="ECO:0000313" key="3">
    <source>
        <dbReference type="EMBL" id="OXT00903.1"/>
    </source>
</evidence>
<sequence length="305" mass="33296">MVGLASKAREDRLTLAIVLMLLAYATFSMVDASAKWMGQAGLAALQIAFMRYAVHLVLTIGLIGLGGLSFDRFASDKIGLVILRALLLVGTSVTNFIAVRYLPLTLTATIGFSAPIIVCALSWPILGERVGPWRWAAILVGFFGLLVAIRPFGATLHWAVFISLGTAICMAFYALLTRRLSGAVSPTTMQFYSGLVGTVVLAPFAFLFWQTPDTAMEWVMLFAIGLLGWAGHEVFARAHGFAEAGVLTPFSYSFLVWMTLWSALLFGQYPDGLTVLGASIVSGAGLFIWARERWLRKARRIDFNR</sequence>
<keyword evidence="1" id="KW-0812">Transmembrane</keyword>
<reference evidence="4" key="1">
    <citation type="journal article" date="2017" name="Int. J. Syst. Evol. Microbiol.">
        <title>Notoacmeibacter marinus gen. nov., sp. nov., isolated from the gut of a limpet and proposal of Notoacmeibacteraceae fam. nov. in the order Rhizobiales of the class Alphaproteobacteria.</title>
        <authorList>
            <person name="Huang Z."/>
            <person name="Guo F."/>
            <person name="Lai Q."/>
        </authorList>
    </citation>
    <scope>NUCLEOTIDE SEQUENCE [LARGE SCALE GENOMIC DNA]</scope>
    <source>
        <strain evidence="4">XMTR2A4</strain>
    </source>
</reference>
<feature type="domain" description="EamA" evidence="2">
    <location>
        <begin position="15"/>
        <end position="148"/>
    </location>
</feature>
<dbReference type="AlphaFoldDB" id="A0A231UY77"/>
<feature type="transmembrane region" description="Helical" evidence="1">
    <location>
        <begin position="272"/>
        <end position="290"/>
    </location>
</feature>
<comment type="caution">
    <text evidence="3">The sequence shown here is derived from an EMBL/GenBank/DDBJ whole genome shotgun (WGS) entry which is preliminary data.</text>
</comment>
<dbReference type="SUPFAM" id="SSF103481">
    <property type="entry name" value="Multidrug resistance efflux transporter EmrE"/>
    <property type="match status" value="2"/>
</dbReference>
<evidence type="ECO:0000259" key="2">
    <source>
        <dbReference type="Pfam" id="PF00892"/>
    </source>
</evidence>
<feature type="transmembrane region" description="Helical" evidence="1">
    <location>
        <begin position="133"/>
        <end position="152"/>
    </location>
</feature>
<dbReference type="PANTHER" id="PTHR22911">
    <property type="entry name" value="ACYL-MALONYL CONDENSING ENZYME-RELATED"/>
    <property type="match status" value="1"/>
</dbReference>
<organism evidence="3 4">
    <name type="scientific">Notoacmeibacter marinus</name>
    <dbReference type="NCBI Taxonomy" id="1876515"/>
    <lineage>
        <taxon>Bacteria</taxon>
        <taxon>Pseudomonadati</taxon>
        <taxon>Pseudomonadota</taxon>
        <taxon>Alphaproteobacteria</taxon>
        <taxon>Hyphomicrobiales</taxon>
        <taxon>Notoacmeibacteraceae</taxon>
        <taxon>Notoacmeibacter</taxon>
    </lineage>
</organism>
<feature type="transmembrane region" description="Helical" evidence="1">
    <location>
        <begin position="104"/>
        <end position="126"/>
    </location>
</feature>
<feature type="transmembrane region" description="Helical" evidence="1">
    <location>
        <begin position="244"/>
        <end position="266"/>
    </location>
</feature>
<dbReference type="Proteomes" id="UP000215405">
    <property type="component" value="Unassembled WGS sequence"/>
</dbReference>
<feature type="transmembrane region" description="Helical" evidence="1">
    <location>
        <begin position="158"/>
        <end position="177"/>
    </location>
</feature>
<dbReference type="GO" id="GO:0016020">
    <property type="term" value="C:membrane"/>
    <property type="evidence" value="ECO:0007669"/>
    <property type="project" value="InterPro"/>
</dbReference>
<evidence type="ECO:0000313" key="4">
    <source>
        <dbReference type="Proteomes" id="UP000215405"/>
    </source>
</evidence>